<dbReference type="EMBL" id="CP040058">
    <property type="protein sequence ID" value="QCP36502.1"/>
    <property type="molecule type" value="Genomic_DNA"/>
</dbReference>
<accession>A0A4P8IF36</accession>
<gene>
    <name evidence="8" type="ORF">AR1Y2_3048</name>
</gene>
<proteinExistence type="predicted"/>
<dbReference type="KEGG" id="arf:AR1Y2_3048"/>
<keyword evidence="3" id="KW-1003">Cell membrane</keyword>
<dbReference type="GO" id="GO:0005886">
    <property type="term" value="C:plasma membrane"/>
    <property type="evidence" value="ECO:0007669"/>
    <property type="project" value="UniProtKB-SubCell"/>
</dbReference>
<evidence type="ECO:0000256" key="2">
    <source>
        <dbReference type="ARBA" id="ARBA00022448"/>
    </source>
</evidence>
<keyword evidence="2" id="KW-0813">Transport</keyword>
<dbReference type="CDD" id="cd06173">
    <property type="entry name" value="MFS_MefA_like"/>
    <property type="match status" value="1"/>
</dbReference>
<comment type="subcellular location">
    <subcellularLocation>
        <location evidence="1">Cell membrane</location>
        <topology evidence="1">Multi-pass membrane protein</topology>
    </subcellularLocation>
</comment>
<feature type="transmembrane region" description="Helical" evidence="7">
    <location>
        <begin position="78"/>
        <end position="111"/>
    </location>
</feature>
<dbReference type="AlphaFoldDB" id="A0A4P8IF36"/>
<reference evidence="8 9" key="1">
    <citation type="submission" date="2019-05" db="EMBL/GenBank/DDBJ databases">
        <title>Complete genome sequencing of Anaerostipes rhamnosivorans.</title>
        <authorList>
            <person name="Bui T.P.N."/>
            <person name="de Vos W.M."/>
        </authorList>
    </citation>
    <scope>NUCLEOTIDE SEQUENCE [LARGE SCALE GENOMIC DNA]</scope>
    <source>
        <strain evidence="8 9">1y2</strain>
    </source>
</reference>
<dbReference type="Proteomes" id="UP000298653">
    <property type="component" value="Chromosome"/>
</dbReference>
<feature type="transmembrane region" description="Helical" evidence="7">
    <location>
        <begin position="382"/>
        <end position="399"/>
    </location>
</feature>
<dbReference type="PANTHER" id="PTHR43266:SF9">
    <property type="entry name" value="PERMEASE, MAJOR FACILITATOR SUPERFAMILY-RELATED"/>
    <property type="match status" value="1"/>
</dbReference>
<name>A0A4P8IF36_9FIRM</name>
<feature type="transmembrane region" description="Helical" evidence="7">
    <location>
        <begin position="257"/>
        <end position="278"/>
    </location>
</feature>
<evidence type="ECO:0000256" key="3">
    <source>
        <dbReference type="ARBA" id="ARBA00022475"/>
    </source>
</evidence>
<evidence type="ECO:0000256" key="4">
    <source>
        <dbReference type="ARBA" id="ARBA00022692"/>
    </source>
</evidence>
<evidence type="ECO:0000256" key="6">
    <source>
        <dbReference type="ARBA" id="ARBA00023136"/>
    </source>
</evidence>
<feature type="transmembrane region" description="Helical" evidence="7">
    <location>
        <begin position="225"/>
        <end position="251"/>
    </location>
</feature>
<dbReference type="GO" id="GO:0022857">
    <property type="term" value="F:transmembrane transporter activity"/>
    <property type="evidence" value="ECO:0007669"/>
    <property type="project" value="InterPro"/>
</dbReference>
<keyword evidence="5 7" id="KW-1133">Transmembrane helix</keyword>
<feature type="transmembrane region" description="Helical" evidence="7">
    <location>
        <begin position="12"/>
        <end position="36"/>
    </location>
</feature>
<organism evidence="8 9">
    <name type="scientific">Anaerostipes rhamnosivorans</name>
    <dbReference type="NCBI Taxonomy" id="1229621"/>
    <lineage>
        <taxon>Bacteria</taxon>
        <taxon>Bacillati</taxon>
        <taxon>Bacillota</taxon>
        <taxon>Clostridia</taxon>
        <taxon>Lachnospirales</taxon>
        <taxon>Lachnospiraceae</taxon>
        <taxon>Anaerostipes</taxon>
    </lineage>
</organism>
<dbReference type="RefSeq" id="WP_137329719.1">
    <property type="nucleotide sequence ID" value="NZ_CP040058.1"/>
</dbReference>
<evidence type="ECO:0000313" key="9">
    <source>
        <dbReference type="Proteomes" id="UP000298653"/>
    </source>
</evidence>
<feature type="transmembrane region" description="Helical" evidence="7">
    <location>
        <begin position="42"/>
        <end position="66"/>
    </location>
</feature>
<keyword evidence="6 7" id="KW-0472">Membrane</keyword>
<evidence type="ECO:0000313" key="8">
    <source>
        <dbReference type="EMBL" id="QCP36502.1"/>
    </source>
</evidence>
<dbReference type="Pfam" id="PF07690">
    <property type="entry name" value="MFS_1"/>
    <property type="match status" value="1"/>
</dbReference>
<protein>
    <submittedName>
        <fullName evidence="8">Macrolide-efflux protein</fullName>
    </submittedName>
</protein>
<dbReference type="PANTHER" id="PTHR43266">
    <property type="entry name" value="MACROLIDE-EFFLUX PROTEIN"/>
    <property type="match status" value="1"/>
</dbReference>
<dbReference type="InterPro" id="IPR036259">
    <property type="entry name" value="MFS_trans_sf"/>
</dbReference>
<feature type="transmembrane region" description="Helical" evidence="7">
    <location>
        <begin position="290"/>
        <end position="310"/>
    </location>
</feature>
<feature type="transmembrane region" description="Helical" evidence="7">
    <location>
        <begin position="168"/>
        <end position="186"/>
    </location>
</feature>
<dbReference type="Gene3D" id="1.20.1250.20">
    <property type="entry name" value="MFS general substrate transporter like domains"/>
    <property type="match status" value="1"/>
</dbReference>
<evidence type="ECO:0000256" key="7">
    <source>
        <dbReference type="SAM" id="Phobius"/>
    </source>
</evidence>
<dbReference type="SUPFAM" id="SSF103473">
    <property type="entry name" value="MFS general substrate transporter"/>
    <property type="match status" value="1"/>
</dbReference>
<keyword evidence="9" id="KW-1185">Reference proteome</keyword>
<dbReference type="OrthoDB" id="9763297at2"/>
<evidence type="ECO:0000256" key="1">
    <source>
        <dbReference type="ARBA" id="ARBA00004651"/>
    </source>
</evidence>
<sequence length="416" mass="44561">MNDKLFTRDFSLVVIGQIISLFGNSILRFALPLYLLEETGSASLFGIVTACSFIPMILLSPAGGIVADRVNKRNIMVILDYATSALILLFSAALGHVSLVLLLIITLMALYGIQGAYQPAVQASLPALLSPGRLLSGNAVINQVNALANLIGPVAGGALYGFYGIRPILYVSIGCFLFSATMELFIHIPFKKPQKGSSVLSIVKQDLSESFRFIRMEQPVIGKGILIVCAFNLFLSALLIVGLPVILTQILHMSSQLYGYAQGALALGGLLGGILTGIFAKRLNIQNVHLLLLSSGAALLPIGIVLNLGLAPMTAYIVITVCSFFMMACSTIFTVQMLSFVQAQTPGHLIGKVISCIMALSMCSQPLGQAVYGFLFDVLANQPYLMVYGACLICCLISWKSRKIFQTIPRAEPAAE</sequence>
<keyword evidence="4 7" id="KW-0812">Transmembrane</keyword>
<evidence type="ECO:0000256" key="5">
    <source>
        <dbReference type="ARBA" id="ARBA00022989"/>
    </source>
</evidence>
<feature type="transmembrane region" description="Helical" evidence="7">
    <location>
        <begin position="316"/>
        <end position="341"/>
    </location>
</feature>
<dbReference type="InterPro" id="IPR011701">
    <property type="entry name" value="MFS"/>
</dbReference>